<gene>
    <name evidence="2" type="ORF">ZT3D7_G3989</name>
</gene>
<dbReference type="EMBL" id="LT853694">
    <property type="protein sequence ID" value="SMQ48839.1"/>
    <property type="molecule type" value="Genomic_DNA"/>
</dbReference>
<accession>A0A1X7RN62</accession>
<evidence type="ECO:0000313" key="3">
    <source>
        <dbReference type="Proteomes" id="UP000215127"/>
    </source>
</evidence>
<protein>
    <submittedName>
        <fullName evidence="2">Uncharacterized protein</fullName>
    </submittedName>
</protein>
<feature type="compositionally biased region" description="Basic and acidic residues" evidence="1">
    <location>
        <begin position="60"/>
        <end position="72"/>
    </location>
</feature>
<organism evidence="2 3">
    <name type="scientific">Zymoseptoria tritici (strain ST99CH_3D7)</name>
    <dbReference type="NCBI Taxonomy" id="1276538"/>
    <lineage>
        <taxon>Eukaryota</taxon>
        <taxon>Fungi</taxon>
        <taxon>Dikarya</taxon>
        <taxon>Ascomycota</taxon>
        <taxon>Pezizomycotina</taxon>
        <taxon>Dothideomycetes</taxon>
        <taxon>Dothideomycetidae</taxon>
        <taxon>Mycosphaerellales</taxon>
        <taxon>Mycosphaerellaceae</taxon>
        <taxon>Zymoseptoria</taxon>
    </lineage>
</organism>
<dbReference type="AlphaFoldDB" id="A0A1X7RN62"/>
<evidence type="ECO:0000256" key="1">
    <source>
        <dbReference type="SAM" id="MobiDB-lite"/>
    </source>
</evidence>
<evidence type="ECO:0000313" key="2">
    <source>
        <dbReference type="EMBL" id="SMQ48839.1"/>
    </source>
</evidence>
<proteinExistence type="predicted"/>
<name>A0A1X7RN62_ZYMT9</name>
<feature type="region of interest" description="Disordered" evidence="1">
    <location>
        <begin position="49"/>
        <end position="73"/>
    </location>
</feature>
<reference evidence="2 3" key="1">
    <citation type="submission" date="2016-06" db="EMBL/GenBank/DDBJ databases">
        <authorList>
            <person name="Kjaerup R.B."/>
            <person name="Dalgaard T.S."/>
            <person name="Juul-Madsen H.R."/>
        </authorList>
    </citation>
    <scope>NUCLEOTIDE SEQUENCE [LARGE SCALE GENOMIC DNA]</scope>
</reference>
<sequence length="103" mass="11213">MIPNRPAWNFPENSTTLSSPGACASTCLRLPAMKGLCRIKVPKRSAGVPVQGTCWEEPSSDEHVSDRADLGPRRSMARHGAGLRGEALSLIAWHLPWHAVVCR</sequence>
<keyword evidence="3" id="KW-1185">Reference proteome</keyword>
<dbReference type="Proteomes" id="UP000215127">
    <property type="component" value="Chromosome 3"/>
</dbReference>